<evidence type="ECO:0000313" key="15">
    <source>
        <dbReference type="Proteomes" id="UP000791440"/>
    </source>
</evidence>
<evidence type="ECO:0000256" key="2">
    <source>
        <dbReference type="ARBA" id="ARBA00007193"/>
    </source>
</evidence>
<keyword evidence="11 12" id="KW-0407">Ion channel</keyword>
<dbReference type="Proteomes" id="UP000791440">
    <property type="component" value="Unassembled WGS sequence"/>
</dbReference>
<reference evidence="14" key="1">
    <citation type="journal article" date="2016" name="Insect Biochem. Mol. Biol.">
        <title>Multifaceted biological insights from a draft genome sequence of the tobacco hornworm moth, Manduca sexta.</title>
        <authorList>
            <person name="Kanost M.R."/>
            <person name="Arrese E.L."/>
            <person name="Cao X."/>
            <person name="Chen Y.R."/>
            <person name="Chellapilla S."/>
            <person name="Goldsmith M.R."/>
            <person name="Grosse-Wilde E."/>
            <person name="Heckel D.G."/>
            <person name="Herndon N."/>
            <person name="Jiang H."/>
            <person name="Papanicolaou A."/>
            <person name="Qu J."/>
            <person name="Soulages J.L."/>
            <person name="Vogel H."/>
            <person name="Walters J."/>
            <person name="Waterhouse R.M."/>
            <person name="Ahn S.J."/>
            <person name="Almeida F.C."/>
            <person name="An C."/>
            <person name="Aqrawi P."/>
            <person name="Bretschneider A."/>
            <person name="Bryant W.B."/>
            <person name="Bucks S."/>
            <person name="Chao H."/>
            <person name="Chevignon G."/>
            <person name="Christen J.M."/>
            <person name="Clarke D.F."/>
            <person name="Dittmer N.T."/>
            <person name="Ferguson L.C.F."/>
            <person name="Garavelou S."/>
            <person name="Gordon K.H.J."/>
            <person name="Gunaratna R.T."/>
            <person name="Han Y."/>
            <person name="Hauser F."/>
            <person name="He Y."/>
            <person name="Heidel-Fischer H."/>
            <person name="Hirsh A."/>
            <person name="Hu Y."/>
            <person name="Jiang H."/>
            <person name="Kalra D."/>
            <person name="Klinner C."/>
            <person name="Konig C."/>
            <person name="Kovar C."/>
            <person name="Kroll A.R."/>
            <person name="Kuwar S.S."/>
            <person name="Lee S.L."/>
            <person name="Lehman R."/>
            <person name="Li K."/>
            <person name="Li Z."/>
            <person name="Liang H."/>
            <person name="Lovelace S."/>
            <person name="Lu Z."/>
            <person name="Mansfield J.H."/>
            <person name="McCulloch K.J."/>
            <person name="Mathew T."/>
            <person name="Morton B."/>
            <person name="Muzny D.M."/>
            <person name="Neunemann D."/>
            <person name="Ongeri F."/>
            <person name="Pauchet Y."/>
            <person name="Pu L.L."/>
            <person name="Pyrousis I."/>
            <person name="Rao X.J."/>
            <person name="Redding A."/>
            <person name="Roesel C."/>
            <person name="Sanchez-Gracia A."/>
            <person name="Schaack S."/>
            <person name="Shukla A."/>
            <person name="Tetreau G."/>
            <person name="Wang Y."/>
            <person name="Xiong G.H."/>
            <person name="Traut W."/>
            <person name="Walsh T.K."/>
            <person name="Worley K.C."/>
            <person name="Wu D."/>
            <person name="Wu W."/>
            <person name="Wu Y.Q."/>
            <person name="Zhang X."/>
            <person name="Zou Z."/>
            <person name="Zucker H."/>
            <person name="Briscoe A.D."/>
            <person name="Burmester T."/>
            <person name="Clem R.J."/>
            <person name="Feyereisen R."/>
            <person name="Grimmelikhuijzen C.J.P."/>
            <person name="Hamodrakas S.J."/>
            <person name="Hansson B.S."/>
            <person name="Huguet E."/>
            <person name="Jermiin L.S."/>
            <person name="Lan Q."/>
            <person name="Lehman H.K."/>
            <person name="Lorenzen M."/>
            <person name="Merzendorfer H."/>
            <person name="Michalopoulos I."/>
            <person name="Morton D.B."/>
            <person name="Muthukrishnan S."/>
            <person name="Oakeshott J.G."/>
            <person name="Palmer W."/>
            <person name="Park Y."/>
            <person name="Passarelli A.L."/>
            <person name="Rozas J."/>
            <person name="Schwartz L.M."/>
            <person name="Smith W."/>
            <person name="Southgate A."/>
            <person name="Vilcinskas A."/>
            <person name="Vogt R."/>
            <person name="Wang P."/>
            <person name="Werren J."/>
            <person name="Yu X.Q."/>
            <person name="Zhou J.J."/>
            <person name="Brown S.J."/>
            <person name="Scherer S.E."/>
            <person name="Richards S."/>
            <person name="Blissard G.W."/>
        </authorList>
    </citation>
    <scope>NUCLEOTIDE SEQUENCE</scope>
</reference>
<dbReference type="PANTHER" id="PTHR11690">
    <property type="entry name" value="AMILORIDE-SENSITIVE SODIUM CHANNEL-RELATED"/>
    <property type="match status" value="1"/>
</dbReference>
<comment type="caution">
    <text evidence="14">The sequence shown here is derived from an EMBL/GenBank/DDBJ whole genome shotgun (WGS) entry which is preliminary data.</text>
</comment>
<evidence type="ECO:0000256" key="10">
    <source>
        <dbReference type="ARBA" id="ARBA00023201"/>
    </source>
</evidence>
<dbReference type="Pfam" id="PF00858">
    <property type="entry name" value="ASC"/>
    <property type="match status" value="1"/>
</dbReference>
<feature type="transmembrane region" description="Helical" evidence="13">
    <location>
        <begin position="42"/>
        <end position="63"/>
    </location>
</feature>
<protein>
    <recommendedName>
        <fullName evidence="16">Sodium channel protein Nach</fullName>
    </recommendedName>
</protein>
<evidence type="ECO:0000256" key="3">
    <source>
        <dbReference type="ARBA" id="ARBA00022448"/>
    </source>
</evidence>
<comment type="similarity">
    <text evidence="2 12">Belongs to the amiloride-sensitive sodium channel (TC 1.A.6) family.</text>
</comment>
<evidence type="ECO:0000256" key="9">
    <source>
        <dbReference type="ARBA" id="ARBA00023136"/>
    </source>
</evidence>
<evidence type="ECO:0000256" key="1">
    <source>
        <dbReference type="ARBA" id="ARBA00004141"/>
    </source>
</evidence>
<keyword evidence="3 12" id="KW-0813">Transport</keyword>
<dbReference type="PANTHER" id="PTHR11690:SF175">
    <property type="entry name" value="PICKPOCKET 13-RELATED"/>
    <property type="match status" value="1"/>
</dbReference>
<evidence type="ECO:0000256" key="6">
    <source>
        <dbReference type="ARBA" id="ARBA00022989"/>
    </source>
</evidence>
<reference evidence="14" key="2">
    <citation type="submission" date="2020-12" db="EMBL/GenBank/DDBJ databases">
        <authorList>
            <person name="Kanost M."/>
        </authorList>
    </citation>
    <scope>NUCLEOTIDE SEQUENCE</scope>
</reference>
<evidence type="ECO:0000256" key="13">
    <source>
        <dbReference type="SAM" id="Phobius"/>
    </source>
</evidence>
<evidence type="ECO:0000256" key="5">
    <source>
        <dbReference type="ARBA" id="ARBA00022692"/>
    </source>
</evidence>
<evidence type="ECO:0000313" key="14">
    <source>
        <dbReference type="EMBL" id="KAG6443740.1"/>
    </source>
</evidence>
<keyword evidence="4 12" id="KW-0894">Sodium channel</keyword>
<comment type="subcellular location">
    <subcellularLocation>
        <location evidence="1">Membrane</location>
        <topology evidence="1">Multi-pass membrane protein</topology>
    </subcellularLocation>
</comment>
<sequence length="355" mass="41209">MEGSRKKYLEIWWDGIKSLPQTTSIHGFRFIADSNKHWLERIFWLIFVILSWYGSSLLIAAQYDAFQNNPISFVVETAYKDWDTHFPSIAICENDNPKRIEEISDRLWGSDHDFNMEEVLKELAYFKGVTYYISEFCGLDDPLPDCIKSNFTHYAHMVRSICEETIADCAWNDQTFDCCTYFRPMDTELGTCYAINTMQGREVNPPRFPMISNRTTGPGALSFKVMITGNVYIMNEEEVPALTTTGSDIMVVGPEIYHRRYISIRNIENDAGARMIAPKKRKCRYTDENFVDIYRHYSYTACTVQCRKEAQLRLCNCSNYFIPNVAEHLKCNLSGSKSFVVFARRSLLRLPTIMH</sequence>
<evidence type="ECO:0000256" key="7">
    <source>
        <dbReference type="ARBA" id="ARBA00023053"/>
    </source>
</evidence>
<evidence type="ECO:0000256" key="4">
    <source>
        <dbReference type="ARBA" id="ARBA00022461"/>
    </source>
</evidence>
<keyword evidence="9 13" id="KW-0472">Membrane</keyword>
<name>A0A921YRE5_MANSE</name>
<dbReference type="AlphaFoldDB" id="A0A921YRE5"/>
<gene>
    <name evidence="14" type="ORF">O3G_MSEX003027</name>
</gene>
<accession>A0A921YRE5</accession>
<proteinExistence type="inferred from homology"/>
<evidence type="ECO:0000256" key="12">
    <source>
        <dbReference type="RuleBase" id="RU000679"/>
    </source>
</evidence>
<dbReference type="InterPro" id="IPR001873">
    <property type="entry name" value="ENaC"/>
</dbReference>
<organism evidence="14 15">
    <name type="scientific">Manduca sexta</name>
    <name type="common">Tobacco hawkmoth</name>
    <name type="synonym">Tobacco hornworm</name>
    <dbReference type="NCBI Taxonomy" id="7130"/>
    <lineage>
        <taxon>Eukaryota</taxon>
        <taxon>Metazoa</taxon>
        <taxon>Ecdysozoa</taxon>
        <taxon>Arthropoda</taxon>
        <taxon>Hexapoda</taxon>
        <taxon>Insecta</taxon>
        <taxon>Pterygota</taxon>
        <taxon>Neoptera</taxon>
        <taxon>Endopterygota</taxon>
        <taxon>Lepidoptera</taxon>
        <taxon>Glossata</taxon>
        <taxon>Ditrysia</taxon>
        <taxon>Bombycoidea</taxon>
        <taxon>Sphingidae</taxon>
        <taxon>Sphinginae</taxon>
        <taxon>Sphingini</taxon>
        <taxon>Manduca</taxon>
    </lineage>
</organism>
<keyword evidence="15" id="KW-1185">Reference proteome</keyword>
<keyword evidence="10 12" id="KW-0739">Sodium transport</keyword>
<keyword evidence="5 12" id="KW-0812">Transmembrane</keyword>
<evidence type="ECO:0000256" key="11">
    <source>
        <dbReference type="ARBA" id="ARBA00023303"/>
    </source>
</evidence>
<dbReference type="EMBL" id="JH668305">
    <property type="protein sequence ID" value="KAG6443740.1"/>
    <property type="molecule type" value="Genomic_DNA"/>
</dbReference>
<keyword evidence="8 12" id="KW-0406">Ion transport</keyword>
<evidence type="ECO:0000256" key="8">
    <source>
        <dbReference type="ARBA" id="ARBA00023065"/>
    </source>
</evidence>
<evidence type="ECO:0008006" key="16">
    <source>
        <dbReference type="Google" id="ProtNLM"/>
    </source>
</evidence>
<keyword evidence="6 13" id="KW-1133">Transmembrane helix</keyword>
<dbReference type="GO" id="GO:0005886">
    <property type="term" value="C:plasma membrane"/>
    <property type="evidence" value="ECO:0007669"/>
    <property type="project" value="TreeGrafter"/>
</dbReference>
<keyword evidence="7" id="KW-0915">Sodium</keyword>
<dbReference type="GO" id="GO:0015280">
    <property type="term" value="F:ligand-gated sodium channel activity"/>
    <property type="evidence" value="ECO:0007669"/>
    <property type="project" value="TreeGrafter"/>
</dbReference>